<feature type="signal peptide" evidence="1">
    <location>
        <begin position="1"/>
        <end position="25"/>
    </location>
</feature>
<gene>
    <name evidence="2" type="ORF">KP001_05730</name>
</gene>
<dbReference type="PROSITE" id="PS51257">
    <property type="entry name" value="PROKAR_LIPOPROTEIN"/>
    <property type="match status" value="1"/>
</dbReference>
<evidence type="ECO:0000313" key="2">
    <source>
        <dbReference type="EMBL" id="QXE92032.1"/>
    </source>
</evidence>
<accession>A0ABX8LJC1</accession>
<feature type="chain" id="PRO_5047349270" evidence="1">
    <location>
        <begin position="26"/>
        <end position="156"/>
    </location>
</feature>
<name>A0ABX8LJC1_9BACT</name>
<dbReference type="InterPro" id="IPR021267">
    <property type="entry name" value="DUF2844"/>
</dbReference>
<dbReference type="EMBL" id="CP077683">
    <property type="protein sequence ID" value="QXE92032.1"/>
    <property type="molecule type" value="Genomic_DNA"/>
</dbReference>
<evidence type="ECO:0000313" key="3">
    <source>
        <dbReference type="Proteomes" id="UP000683559"/>
    </source>
</evidence>
<protein>
    <submittedName>
        <fullName evidence="2">DUF2844 domain-containing protein</fullName>
    </submittedName>
</protein>
<keyword evidence="3" id="KW-1185">Reference proteome</keyword>
<proteinExistence type="predicted"/>
<reference evidence="2 3" key="1">
    <citation type="submission" date="2021-06" db="EMBL/GenBank/DDBJ databases">
        <title>Gemonas diversity in paddy soil.</title>
        <authorList>
            <person name="Liu G."/>
        </authorList>
    </citation>
    <scope>NUCLEOTIDE SEQUENCE [LARGE SCALE GENOMIC DNA]</scope>
    <source>
        <strain evidence="2 3">RG2</strain>
    </source>
</reference>
<dbReference type="Proteomes" id="UP000683559">
    <property type="component" value="Chromosome"/>
</dbReference>
<organism evidence="2 3">
    <name type="scientific">Geomonas subterranea</name>
    <dbReference type="NCBI Taxonomy" id="2847989"/>
    <lineage>
        <taxon>Bacteria</taxon>
        <taxon>Pseudomonadati</taxon>
        <taxon>Thermodesulfobacteriota</taxon>
        <taxon>Desulfuromonadia</taxon>
        <taxon>Geobacterales</taxon>
        <taxon>Geobacteraceae</taxon>
        <taxon>Geomonas</taxon>
    </lineage>
</organism>
<sequence>MMPRLCLISLCLALVISCRFGVAEATLGEPADTIARDTKKFSGVLQKSTNRARYRVQSIASGATATTVREYVAPSGVVFAVAWNGLVHPDLQVLLGNYHDDYRKGLSRNARQSGRRGARVTTERLVVETWGHMRNLQGRAYLPGLLPEGVSLDEIR</sequence>
<evidence type="ECO:0000256" key="1">
    <source>
        <dbReference type="SAM" id="SignalP"/>
    </source>
</evidence>
<keyword evidence="1" id="KW-0732">Signal</keyword>
<dbReference type="Pfam" id="PF11005">
    <property type="entry name" value="DUF2844"/>
    <property type="match status" value="1"/>
</dbReference>